<dbReference type="Proteomes" id="UP000784294">
    <property type="component" value="Unassembled WGS sequence"/>
</dbReference>
<name>A0A448XQV0_9PLAT</name>
<dbReference type="AlphaFoldDB" id="A0A448XQV0"/>
<keyword evidence="3" id="KW-1185">Reference proteome</keyword>
<evidence type="ECO:0000313" key="3">
    <source>
        <dbReference type="Proteomes" id="UP000784294"/>
    </source>
</evidence>
<reference evidence="2" key="1">
    <citation type="submission" date="2018-11" db="EMBL/GenBank/DDBJ databases">
        <authorList>
            <consortium name="Pathogen Informatics"/>
        </authorList>
    </citation>
    <scope>NUCLEOTIDE SEQUENCE</scope>
</reference>
<evidence type="ECO:0000313" key="2">
    <source>
        <dbReference type="EMBL" id="VEL42664.1"/>
    </source>
</evidence>
<feature type="region of interest" description="Disordered" evidence="1">
    <location>
        <begin position="108"/>
        <end position="130"/>
    </location>
</feature>
<accession>A0A448XQV0</accession>
<comment type="caution">
    <text evidence="2">The sequence shown here is derived from an EMBL/GenBank/DDBJ whole genome shotgun (WGS) entry which is preliminary data.</text>
</comment>
<sequence length="297" mass="34393">MVNELKSNYSDITDSDAVRGLLLSLETERQTEKSKFTKELQENHREISRLLSQIETMASTERTLRIRLDKLTKEIVLYKKKYLDRSKIQPETDQRKFWGFLNGRVDRPTNRNQRSSSSASAFNTEIPTKRKSRIDRDTSCLSCEDGSRVVNKLKSDAPSFIRKPRIRTLSLDRAFVGSNYFRKFNPTAYIIEQQKKRLEIEEKRALERRALLLNDNRSSSIDSVSSLRRQPFVPESLIRNRSASPESRRYTGRRNRSNNIQRPGTYSSDRESSNQVSVASCSSPHYAPSKFGNRVSN</sequence>
<feature type="compositionally biased region" description="Polar residues" evidence="1">
    <location>
        <begin position="257"/>
        <end position="267"/>
    </location>
</feature>
<evidence type="ECO:0000256" key="1">
    <source>
        <dbReference type="SAM" id="MobiDB-lite"/>
    </source>
</evidence>
<protein>
    <submittedName>
        <fullName evidence="2">Uncharacterized protein</fullName>
    </submittedName>
</protein>
<organism evidence="2 3">
    <name type="scientific">Protopolystoma xenopodis</name>
    <dbReference type="NCBI Taxonomy" id="117903"/>
    <lineage>
        <taxon>Eukaryota</taxon>
        <taxon>Metazoa</taxon>
        <taxon>Spiralia</taxon>
        <taxon>Lophotrochozoa</taxon>
        <taxon>Platyhelminthes</taxon>
        <taxon>Monogenea</taxon>
        <taxon>Polyopisthocotylea</taxon>
        <taxon>Polystomatidea</taxon>
        <taxon>Polystomatidae</taxon>
        <taxon>Protopolystoma</taxon>
    </lineage>
</organism>
<feature type="region of interest" description="Disordered" evidence="1">
    <location>
        <begin position="235"/>
        <end position="297"/>
    </location>
</feature>
<feature type="compositionally biased region" description="Low complexity" evidence="1">
    <location>
        <begin position="273"/>
        <end position="283"/>
    </location>
</feature>
<gene>
    <name evidence="2" type="ORF">PXEA_LOCUS36104</name>
</gene>
<dbReference type="EMBL" id="CAAALY010275712">
    <property type="protein sequence ID" value="VEL42664.1"/>
    <property type="molecule type" value="Genomic_DNA"/>
</dbReference>
<proteinExistence type="predicted"/>